<dbReference type="EMBL" id="CP048836">
    <property type="protein sequence ID" value="QID19231.1"/>
    <property type="molecule type" value="Genomic_DNA"/>
</dbReference>
<name>A0A6C1B6A7_9RHOO</name>
<organism evidence="2 3">
    <name type="scientific">Nitrogeniibacter mangrovi</name>
    <dbReference type="NCBI Taxonomy" id="2016596"/>
    <lineage>
        <taxon>Bacteria</taxon>
        <taxon>Pseudomonadati</taxon>
        <taxon>Pseudomonadota</taxon>
        <taxon>Betaproteobacteria</taxon>
        <taxon>Rhodocyclales</taxon>
        <taxon>Zoogloeaceae</taxon>
        <taxon>Nitrogeniibacter</taxon>
    </lineage>
</organism>
<evidence type="ECO:0000313" key="3">
    <source>
        <dbReference type="Proteomes" id="UP000501991"/>
    </source>
</evidence>
<dbReference type="AlphaFoldDB" id="A0A6C1B6A7"/>
<dbReference type="KEGG" id="azq:G3580_17365"/>
<keyword evidence="3" id="KW-1185">Reference proteome</keyword>
<keyword evidence="1" id="KW-1133">Transmembrane helix</keyword>
<evidence type="ECO:0000256" key="1">
    <source>
        <dbReference type="SAM" id="Phobius"/>
    </source>
</evidence>
<reference evidence="2 3" key="1">
    <citation type="submission" date="2020-02" db="EMBL/GenBank/DDBJ databases">
        <title>Nitrogenibacter mangrovi gen. nov., sp. nov. isolated from mangrove sediment, a denitrifying betaproteobacterium.</title>
        <authorList>
            <person name="Liao H."/>
            <person name="Tian Y."/>
        </authorList>
    </citation>
    <scope>NUCLEOTIDE SEQUENCE [LARGE SCALE GENOMIC DNA]</scope>
    <source>
        <strain evidence="2 3">M9-3-2</strain>
    </source>
</reference>
<dbReference type="Proteomes" id="UP000501991">
    <property type="component" value="Chromosome"/>
</dbReference>
<protein>
    <submittedName>
        <fullName evidence="2">Uncharacterized protein</fullName>
    </submittedName>
</protein>
<sequence length="123" mass="13143">MSLNDPFGRQAAKQARDYAAVAQALREAGVDSLDAAERCLVNIRRNAIVMVWLVMLSIVLAAVIHPPALPIVLVCSVAVLLWVGVSTHRGRTHLLRYMADELGAETSRAAVRPDASKDAGAGD</sequence>
<keyword evidence="1" id="KW-0472">Membrane</keyword>
<keyword evidence="1" id="KW-0812">Transmembrane</keyword>
<evidence type="ECO:0000313" key="2">
    <source>
        <dbReference type="EMBL" id="QID19231.1"/>
    </source>
</evidence>
<proteinExistence type="predicted"/>
<accession>A0A6C1B6A7</accession>
<feature type="transmembrane region" description="Helical" evidence="1">
    <location>
        <begin position="47"/>
        <end position="65"/>
    </location>
</feature>
<feature type="transmembrane region" description="Helical" evidence="1">
    <location>
        <begin position="71"/>
        <end position="88"/>
    </location>
</feature>
<gene>
    <name evidence="2" type="ORF">G3580_17365</name>
</gene>